<dbReference type="GO" id="GO:0022857">
    <property type="term" value="F:transmembrane transporter activity"/>
    <property type="evidence" value="ECO:0007669"/>
    <property type="project" value="InterPro"/>
</dbReference>
<dbReference type="PANTHER" id="PTHR24002">
    <property type="entry name" value="SOLUTE CARRIER FAMILY 22 MEMBER 18"/>
    <property type="match status" value="1"/>
</dbReference>
<dbReference type="Proteomes" id="UP000735302">
    <property type="component" value="Unassembled WGS sequence"/>
</dbReference>
<evidence type="ECO:0000256" key="2">
    <source>
        <dbReference type="ARBA" id="ARBA00022475"/>
    </source>
</evidence>
<dbReference type="AlphaFoldDB" id="A0AAV4A051"/>
<dbReference type="CDD" id="cd17331">
    <property type="entry name" value="MFS_SLC22A18"/>
    <property type="match status" value="1"/>
</dbReference>
<feature type="transmembrane region" description="Helical" evidence="8">
    <location>
        <begin position="102"/>
        <end position="122"/>
    </location>
</feature>
<name>A0AAV4A051_9GAST</name>
<feature type="transmembrane region" description="Helical" evidence="8">
    <location>
        <begin position="192"/>
        <end position="213"/>
    </location>
</feature>
<evidence type="ECO:0000313" key="11">
    <source>
        <dbReference type="Proteomes" id="UP000735302"/>
    </source>
</evidence>
<feature type="transmembrane region" description="Helical" evidence="8">
    <location>
        <begin position="219"/>
        <end position="237"/>
    </location>
</feature>
<feature type="domain" description="Major facilitator superfamily (MFS) profile" evidence="9">
    <location>
        <begin position="65"/>
        <end position="444"/>
    </location>
</feature>
<evidence type="ECO:0000256" key="6">
    <source>
        <dbReference type="ARBA" id="ARBA00078639"/>
    </source>
</evidence>
<evidence type="ECO:0000259" key="9">
    <source>
        <dbReference type="PROSITE" id="PS50850"/>
    </source>
</evidence>
<evidence type="ECO:0000256" key="5">
    <source>
        <dbReference type="ARBA" id="ARBA00023136"/>
    </source>
</evidence>
<dbReference type="PRINTS" id="PR01035">
    <property type="entry name" value="TCRTETA"/>
</dbReference>
<feature type="transmembrane region" description="Helical" evidence="8">
    <location>
        <begin position="355"/>
        <end position="381"/>
    </location>
</feature>
<evidence type="ECO:0000256" key="4">
    <source>
        <dbReference type="ARBA" id="ARBA00022989"/>
    </source>
</evidence>
<comment type="subcellular location">
    <subcellularLocation>
        <location evidence="1">Apical cell membrane</location>
        <topology evidence="1">Multi-pass membrane protein</topology>
    </subcellularLocation>
</comment>
<dbReference type="Gene3D" id="1.20.1250.20">
    <property type="entry name" value="MFS general substrate transporter like domains"/>
    <property type="match status" value="1"/>
</dbReference>
<evidence type="ECO:0000256" key="3">
    <source>
        <dbReference type="ARBA" id="ARBA00022692"/>
    </source>
</evidence>
<dbReference type="PROSITE" id="PS50850">
    <property type="entry name" value="MFS"/>
    <property type="match status" value="1"/>
</dbReference>
<dbReference type="FunFam" id="1.20.1250.20:FF:000297">
    <property type="entry name" value="Solute carrier family 22 member 18"/>
    <property type="match status" value="1"/>
</dbReference>
<dbReference type="Pfam" id="PF07690">
    <property type="entry name" value="MFS_1"/>
    <property type="match status" value="1"/>
</dbReference>
<dbReference type="PANTHER" id="PTHR24002:SF3">
    <property type="entry name" value="SOLUTE CARRIER FAMILY 22 MEMBER 18"/>
    <property type="match status" value="1"/>
</dbReference>
<gene>
    <name evidence="10" type="ORF">PoB_003109100</name>
</gene>
<dbReference type="InterPro" id="IPR011701">
    <property type="entry name" value="MFS"/>
</dbReference>
<dbReference type="InterPro" id="IPR001958">
    <property type="entry name" value="Tet-R_TetA/multi-R_MdtG-like"/>
</dbReference>
<reference evidence="10 11" key="1">
    <citation type="journal article" date="2021" name="Elife">
        <title>Chloroplast acquisition without the gene transfer in kleptoplastic sea slugs, Plakobranchus ocellatus.</title>
        <authorList>
            <person name="Maeda T."/>
            <person name="Takahashi S."/>
            <person name="Yoshida T."/>
            <person name="Shimamura S."/>
            <person name="Takaki Y."/>
            <person name="Nagai Y."/>
            <person name="Toyoda A."/>
            <person name="Suzuki Y."/>
            <person name="Arimoto A."/>
            <person name="Ishii H."/>
            <person name="Satoh N."/>
            <person name="Nishiyama T."/>
            <person name="Hasebe M."/>
            <person name="Maruyama T."/>
            <person name="Minagawa J."/>
            <person name="Obokata J."/>
            <person name="Shigenobu S."/>
        </authorList>
    </citation>
    <scope>NUCLEOTIDE SEQUENCE [LARGE SCALE GENOMIC DNA]</scope>
</reference>
<dbReference type="InterPro" id="IPR020846">
    <property type="entry name" value="MFS_dom"/>
</dbReference>
<keyword evidence="4 8" id="KW-1133">Transmembrane helix</keyword>
<dbReference type="GO" id="GO:0005635">
    <property type="term" value="C:nuclear envelope"/>
    <property type="evidence" value="ECO:0007669"/>
    <property type="project" value="TreeGrafter"/>
</dbReference>
<proteinExistence type="predicted"/>
<evidence type="ECO:0000313" key="10">
    <source>
        <dbReference type="EMBL" id="GFO04586.1"/>
    </source>
</evidence>
<protein>
    <recommendedName>
        <fullName evidence="6">Organic cation transporter-like protein 2</fullName>
    </recommendedName>
</protein>
<feature type="transmembrane region" description="Helical" evidence="8">
    <location>
        <begin position="422"/>
        <end position="440"/>
    </location>
</feature>
<organism evidence="10 11">
    <name type="scientific">Plakobranchus ocellatus</name>
    <dbReference type="NCBI Taxonomy" id="259542"/>
    <lineage>
        <taxon>Eukaryota</taxon>
        <taxon>Metazoa</taxon>
        <taxon>Spiralia</taxon>
        <taxon>Lophotrochozoa</taxon>
        <taxon>Mollusca</taxon>
        <taxon>Gastropoda</taxon>
        <taxon>Heterobranchia</taxon>
        <taxon>Euthyneura</taxon>
        <taxon>Panpulmonata</taxon>
        <taxon>Sacoglossa</taxon>
        <taxon>Placobranchoidea</taxon>
        <taxon>Plakobranchidae</taxon>
        <taxon>Plakobranchus</taxon>
    </lineage>
</organism>
<sequence length="451" mass="48818">MSNQQGKEKSYGHGVELTNRTVGTMPGYTTIHTGEKDLDKEGNNVQDENFEKNSISFFGRQFNRVVMVTHVNIFLYSCGFWVQQAVFPYLTRRLGADPLTFGYLQTTFAVVQLAGGPLFGRFGDLCGSRQAMTLAFASAGLSYFLLAIASSIPLLFLSRLPSIFMHAMQAGQMIVTDVCSSKNRADALGKLGISYGVGMVIGPMIGGFVSRFYSIEKAALVACILSLVSIAITYACVPSTVKKSAARQDTNIFSPAKIFRLLQARGAFFLLVVKMVTGVPMGIFQSMFAVVAVKEFQLAPYQNSYVMSYVGIMAMMVQGVGIGFVTKRFSEMSILTGSVISGMVGYLMIPFVSSIWHMCVVLIPLIVGLTFQNVVTTSALTRTVSQADTGAMLGLNMAVNSLVRSISPTIGGYMLSRFGFDSFGYVGFGACAVVTVVLLCKRSRTGLITRL</sequence>
<comment type="function">
    <text evidence="7">May act as a transporter of organic cations based on a proton efflux antiport mechanism. May play a role in the transport of chloroquine and quinidine-related compounds in kidney. Plays a role in the regulation of lipid metabolism.</text>
</comment>
<accession>A0AAV4A051</accession>
<keyword evidence="2" id="KW-1003">Cell membrane</keyword>
<comment type="caution">
    <text evidence="10">The sequence shown here is derived from an EMBL/GenBank/DDBJ whole genome shotgun (WGS) entry which is preliminary data.</text>
</comment>
<evidence type="ECO:0000256" key="8">
    <source>
        <dbReference type="SAM" id="Phobius"/>
    </source>
</evidence>
<evidence type="ECO:0000256" key="7">
    <source>
        <dbReference type="ARBA" id="ARBA00093348"/>
    </source>
</evidence>
<dbReference type="InterPro" id="IPR036259">
    <property type="entry name" value="MFS_trans_sf"/>
</dbReference>
<dbReference type="GO" id="GO:0016324">
    <property type="term" value="C:apical plasma membrane"/>
    <property type="evidence" value="ECO:0007669"/>
    <property type="project" value="UniProtKB-SubCell"/>
</dbReference>
<keyword evidence="11" id="KW-1185">Reference proteome</keyword>
<keyword evidence="5 8" id="KW-0472">Membrane</keyword>
<dbReference type="EMBL" id="BLXT01003739">
    <property type="protein sequence ID" value="GFO04586.1"/>
    <property type="molecule type" value="Genomic_DNA"/>
</dbReference>
<feature type="transmembrane region" description="Helical" evidence="8">
    <location>
        <begin position="134"/>
        <end position="157"/>
    </location>
</feature>
<dbReference type="SUPFAM" id="SSF103473">
    <property type="entry name" value="MFS general substrate transporter"/>
    <property type="match status" value="1"/>
</dbReference>
<feature type="transmembrane region" description="Helical" evidence="8">
    <location>
        <begin position="267"/>
        <end position="293"/>
    </location>
</feature>
<keyword evidence="3 8" id="KW-0812">Transmembrane</keyword>
<feature type="transmembrane region" description="Helical" evidence="8">
    <location>
        <begin position="305"/>
        <end position="325"/>
    </location>
</feature>
<evidence type="ECO:0000256" key="1">
    <source>
        <dbReference type="ARBA" id="ARBA00004424"/>
    </source>
</evidence>